<evidence type="ECO:0000256" key="10">
    <source>
        <dbReference type="SAM" id="Phobius"/>
    </source>
</evidence>
<accession>A0A830HPS1</accession>
<dbReference type="InterPro" id="IPR036592">
    <property type="entry name" value="PSI_PsaL_sf"/>
</dbReference>
<feature type="domain" description="Photosystem I PsaL reaction centre subunit XI" evidence="11">
    <location>
        <begin position="49"/>
        <end position="200"/>
    </location>
</feature>
<evidence type="ECO:0000256" key="9">
    <source>
        <dbReference type="ARBA" id="ARBA00070554"/>
    </source>
</evidence>
<dbReference type="EMBL" id="BNJQ01000022">
    <property type="protein sequence ID" value="GHP08942.1"/>
    <property type="molecule type" value="Genomic_DNA"/>
</dbReference>
<evidence type="ECO:0000256" key="4">
    <source>
        <dbReference type="ARBA" id="ARBA00022692"/>
    </source>
</evidence>
<dbReference type="OrthoDB" id="35506at2759"/>
<evidence type="ECO:0000256" key="3">
    <source>
        <dbReference type="ARBA" id="ARBA00022531"/>
    </source>
</evidence>
<dbReference type="Proteomes" id="UP000660262">
    <property type="component" value="Unassembled WGS sequence"/>
</dbReference>
<reference evidence="13" key="1">
    <citation type="submission" date="2020-10" db="EMBL/GenBank/DDBJ databases">
        <title>Unveiling of a novel bifunctional photoreceptor, Dualchrome1, isolated from a cosmopolitan green alga.</title>
        <authorList>
            <person name="Suzuki S."/>
            <person name="Kawachi M."/>
        </authorList>
    </citation>
    <scope>NUCLEOTIDE SEQUENCE</scope>
    <source>
        <strain evidence="13">NIES 2893</strain>
    </source>
</reference>
<protein>
    <recommendedName>
        <fullName evidence="9">Photosystem I reaction center subunit XI, chloroplastic</fullName>
    </recommendedName>
    <alternativeName>
        <fullName evidence="8">PSI subunit V</fullName>
    </alternativeName>
</protein>
<dbReference type="InterPro" id="IPR003757">
    <property type="entry name" value="PSI_PsaL"/>
</dbReference>
<evidence type="ECO:0000256" key="1">
    <source>
        <dbReference type="ARBA" id="ARBA00004141"/>
    </source>
</evidence>
<proteinExistence type="inferred from homology"/>
<dbReference type="EMBL" id="BNJQ01000022">
    <property type="protein sequence ID" value="GHP08938.1"/>
    <property type="molecule type" value="Genomic_DNA"/>
</dbReference>
<name>A0A830HPS1_9CHLO</name>
<evidence type="ECO:0000313" key="14">
    <source>
        <dbReference type="Proteomes" id="UP000660262"/>
    </source>
</evidence>
<dbReference type="AlphaFoldDB" id="A0A830HPS1"/>
<feature type="transmembrane region" description="Helical" evidence="10">
    <location>
        <begin position="118"/>
        <end position="144"/>
    </location>
</feature>
<evidence type="ECO:0000256" key="8">
    <source>
        <dbReference type="ARBA" id="ARBA00032768"/>
    </source>
</evidence>
<sequence length="204" mass="21390">MPMLTNTRAPVSSRSFGRISGLGLRPAAARTAVRRAAPVRAAADEKSTVIQPLNGDPFIGMLETPITSTPAVAYFLSNLPAYRVAVSPLLRGTEVGLAHGFFLTGPFIKLGPLRATEFAELAGCLSGAGVVLILSLCLTVYGMASFQLDTDGVTETKTLSGRAIAKDPLQSSEGFAQFAAGWTVGGLSGVIFSYILTQTLPYYS</sequence>
<evidence type="ECO:0000256" key="5">
    <source>
        <dbReference type="ARBA" id="ARBA00022836"/>
    </source>
</evidence>
<dbReference type="GO" id="GO:0009535">
    <property type="term" value="C:chloroplast thylakoid membrane"/>
    <property type="evidence" value="ECO:0007669"/>
    <property type="project" value="TreeGrafter"/>
</dbReference>
<keyword evidence="5" id="KW-0603">Photosystem I</keyword>
<evidence type="ECO:0000313" key="12">
    <source>
        <dbReference type="EMBL" id="GHP08938.1"/>
    </source>
</evidence>
<evidence type="ECO:0000256" key="7">
    <source>
        <dbReference type="ARBA" id="ARBA00023136"/>
    </source>
</evidence>
<keyword evidence="3" id="KW-0602">Photosynthesis</keyword>
<dbReference type="FunFam" id="1.20.1240.10:FF:000001">
    <property type="entry name" value="Photosystem I reaction center subunit XI"/>
    <property type="match status" value="1"/>
</dbReference>
<keyword evidence="7 10" id="KW-0472">Membrane</keyword>
<evidence type="ECO:0000256" key="6">
    <source>
        <dbReference type="ARBA" id="ARBA00022989"/>
    </source>
</evidence>
<evidence type="ECO:0000313" key="13">
    <source>
        <dbReference type="EMBL" id="GHP08942.1"/>
    </source>
</evidence>
<dbReference type="Pfam" id="PF02605">
    <property type="entry name" value="PsaL"/>
    <property type="match status" value="1"/>
</dbReference>
<dbReference type="Gene3D" id="1.20.1240.10">
    <property type="entry name" value="Photosystem I PsaL, reaction centre subunit XI"/>
    <property type="match status" value="1"/>
</dbReference>
<dbReference type="GO" id="GO:0009538">
    <property type="term" value="C:photosystem I reaction center"/>
    <property type="evidence" value="ECO:0007669"/>
    <property type="project" value="InterPro"/>
</dbReference>
<comment type="similarity">
    <text evidence="2">Belongs to the PsaL family.</text>
</comment>
<organism evidence="13 14">
    <name type="scientific">Pycnococcus provasolii</name>
    <dbReference type="NCBI Taxonomy" id="41880"/>
    <lineage>
        <taxon>Eukaryota</taxon>
        <taxon>Viridiplantae</taxon>
        <taxon>Chlorophyta</taxon>
        <taxon>Pseudoscourfieldiophyceae</taxon>
        <taxon>Pseudoscourfieldiales</taxon>
        <taxon>Pycnococcaceae</taxon>
        <taxon>Pycnococcus</taxon>
    </lineage>
</organism>
<gene>
    <name evidence="12" type="ORF">PPROV_000767500</name>
    <name evidence="13" type="ORF">PPROV_000767900</name>
</gene>
<keyword evidence="6 10" id="KW-1133">Transmembrane helix</keyword>
<dbReference type="SUPFAM" id="SSF81568">
    <property type="entry name" value="Photosystem I reaction center subunit XI, PsaL"/>
    <property type="match status" value="1"/>
</dbReference>
<keyword evidence="4 10" id="KW-0812">Transmembrane</keyword>
<dbReference type="InterPro" id="IPR022980">
    <property type="entry name" value="PSI_suXI"/>
</dbReference>
<evidence type="ECO:0000259" key="11">
    <source>
        <dbReference type="Pfam" id="PF02605"/>
    </source>
</evidence>
<comment type="caution">
    <text evidence="13">The sequence shown here is derived from an EMBL/GenBank/DDBJ whole genome shotgun (WGS) entry which is preliminary data.</text>
</comment>
<dbReference type="GO" id="GO:0015979">
    <property type="term" value="P:photosynthesis"/>
    <property type="evidence" value="ECO:0007669"/>
    <property type="project" value="UniProtKB-KW"/>
</dbReference>
<dbReference type="PANTHER" id="PTHR34803">
    <property type="entry name" value="PHOTOSYSTEM I REACTION CENTER SUBUNIT XI, CHLOROPLASTIC"/>
    <property type="match status" value="1"/>
</dbReference>
<feature type="transmembrane region" description="Helical" evidence="10">
    <location>
        <begin position="175"/>
        <end position="196"/>
    </location>
</feature>
<dbReference type="PANTHER" id="PTHR34803:SF2">
    <property type="entry name" value="PHOTOSYSTEM I REACTION CENTER SUBUNIT XI, CHLOROPLASTIC"/>
    <property type="match status" value="1"/>
</dbReference>
<keyword evidence="14" id="KW-1185">Reference proteome</keyword>
<evidence type="ECO:0000256" key="2">
    <source>
        <dbReference type="ARBA" id="ARBA00008820"/>
    </source>
</evidence>
<comment type="subcellular location">
    <subcellularLocation>
        <location evidence="1">Membrane</location>
        <topology evidence="1">Multi-pass membrane protein</topology>
    </subcellularLocation>
</comment>